<keyword evidence="9 15" id="KW-0067">ATP-binding</keyword>
<comment type="subcellular location">
    <subcellularLocation>
        <location evidence="1">Cell membrane</location>
        <topology evidence="1">Multi-pass membrane protein</topology>
    </subcellularLocation>
</comment>
<dbReference type="NCBIfam" id="TIGR01525">
    <property type="entry name" value="ATPase-IB_hvy"/>
    <property type="match status" value="1"/>
</dbReference>
<dbReference type="InterPro" id="IPR036163">
    <property type="entry name" value="HMA_dom_sf"/>
</dbReference>
<dbReference type="InterPro" id="IPR006121">
    <property type="entry name" value="HMA_dom"/>
</dbReference>
<keyword evidence="14 15" id="KW-0472">Membrane</keyword>
<keyword evidence="10" id="KW-0460">Magnesium</keyword>
<evidence type="ECO:0000256" key="1">
    <source>
        <dbReference type="ARBA" id="ARBA00004651"/>
    </source>
</evidence>
<comment type="similarity">
    <text evidence="2 15">Belongs to the cation transport ATPase (P-type) (TC 3.A.3) family. Type IB subfamily.</text>
</comment>
<dbReference type="PANTHER" id="PTHR43520">
    <property type="entry name" value="ATP7, ISOFORM B"/>
    <property type="match status" value="1"/>
</dbReference>
<gene>
    <name evidence="17" type="primary">cadA</name>
    <name evidence="17" type="ORF">J7561_05075</name>
</gene>
<feature type="transmembrane region" description="Helical" evidence="15">
    <location>
        <begin position="183"/>
        <end position="207"/>
    </location>
</feature>
<dbReference type="NCBIfam" id="TIGR01494">
    <property type="entry name" value="ATPase_P-type"/>
    <property type="match status" value="1"/>
</dbReference>
<protein>
    <submittedName>
        <fullName evidence="17">Cadmium-translocating P-type ATPase</fullName>
    </submittedName>
</protein>
<sequence length="810" mass="89817">MSTQCFHCTQPIHGDAPFYVTIKDQPQPMCCSGCKAVCEMIRDSGLLHYYEFRTEAALRPDSIGDLVPKELRDELSFYDHPEIAKQFVSSQTEGDENLSRLSLIIDNIVCAACVWLIEHQIKQLPGVRKFDINYSTHRAYLEFNPDQVQLSKVLLAIYNLGYEATPYDEQTQQKKLKAERQTLFLEFGVAAIFSMQVMMFSFGLYFGHYDGISDGSRLILRWASFIMAIPCVTYSSWTFYKSAYYDLKNKRLTMNVNISLAIILGTLASIWNTIFNVGEIYFESVTMFGFLLLGARLIEMNARHKALMMTDHVLKLKPHIAERMLSNGQSELIAVNQINIGDVLRVKPGESIPTDGILLQETAWVDESLLTGESLPVEKQRHDEVIGGAINQEQSLLMKVTKVGGDTVFSQMTLMIERAMSEKPKFVKLADLVSTWFVLILIAACIGTYVAWLFVDDARAFEVMLSVLVVSCPCALALATPSAISTGNQVMIEKGLIGTRSGTIEALSQVTDIVFDKTGTLTEGNLTLVKTQLLTDRFSEDQLMLIARSLEASSNHPIASAFKKGHRDDVLLTVTDVDNIVGKGLEGYIDGVNYRIGRVDWFNASRDYDLDDGIWIALGSNEELLALYCLKDELKSDSIAVIESLKAAGYTLHILSGDRTETVQHMNQRLGIDHALGDQTPEDKLAYVTALQQSGKIVAMLGDGINDAPVLAQADVSIAIGQGALLTQATADMILMHSTELTPLLDGIKVAKRTHKIIIQNLAWALLYNILLLPAAMMGFILPWMAALGMSLSSLLVIGNTLRIREGDKE</sequence>
<dbReference type="AlphaFoldDB" id="A0AB35BXV2"/>
<dbReference type="SUPFAM" id="SSF55008">
    <property type="entry name" value="HMA, heavy metal-associated domain"/>
    <property type="match status" value="1"/>
</dbReference>
<dbReference type="InterPro" id="IPR017969">
    <property type="entry name" value="Heavy-metal-associated_CS"/>
</dbReference>
<evidence type="ECO:0000256" key="4">
    <source>
        <dbReference type="ARBA" id="ARBA00022475"/>
    </source>
</evidence>
<evidence type="ECO:0000256" key="11">
    <source>
        <dbReference type="ARBA" id="ARBA00022967"/>
    </source>
</evidence>
<feature type="transmembrane region" description="Helical" evidence="15">
    <location>
        <begin position="280"/>
        <end position="298"/>
    </location>
</feature>
<evidence type="ECO:0000256" key="15">
    <source>
        <dbReference type="RuleBase" id="RU362081"/>
    </source>
</evidence>
<dbReference type="PROSITE" id="PS00154">
    <property type="entry name" value="ATPASE_E1_E2"/>
    <property type="match status" value="1"/>
</dbReference>
<dbReference type="NCBIfam" id="TIGR01511">
    <property type="entry name" value="ATPase-IB1_Cu"/>
    <property type="match status" value="1"/>
</dbReference>
<dbReference type="InterPro" id="IPR018303">
    <property type="entry name" value="ATPase_P-typ_P_site"/>
</dbReference>
<dbReference type="Gene3D" id="3.30.70.100">
    <property type="match status" value="1"/>
</dbReference>
<dbReference type="PANTHER" id="PTHR43520:SF5">
    <property type="entry name" value="CATION-TRANSPORTING P-TYPE ATPASE-RELATED"/>
    <property type="match status" value="1"/>
</dbReference>
<evidence type="ECO:0000256" key="3">
    <source>
        <dbReference type="ARBA" id="ARBA00022448"/>
    </source>
</evidence>
<keyword evidence="12 15" id="KW-1133">Transmembrane helix</keyword>
<feature type="transmembrane region" description="Helical" evidence="15">
    <location>
        <begin position="757"/>
        <end position="775"/>
    </location>
</feature>
<evidence type="ECO:0000256" key="7">
    <source>
        <dbReference type="ARBA" id="ARBA00022723"/>
    </source>
</evidence>
<dbReference type="PROSITE" id="PS50846">
    <property type="entry name" value="HMA_2"/>
    <property type="match status" value="1"/>
</dbReference>
<dbReference type="NCBIfam" id="TIGR01512">
    <property type="entry name" value="ATPase-IB2_Cd"/>
    <property type="match status" value="1"/>
</dbReference>
<dbReference type="Pfam" id="PF00403">
    <property type="entry name" value="HMA"/>
    <property type="match status" value="1"/>
</dbReference>
<dbReference type="PROSITE" id="PS01047">
    <property type="entry name" value="HMA_1"/>
    <property type="match status" value="1"/>
</dbReference>
<dbReference type="RefSeq" id="WP_018122580.1">
    <property type="nucleotide sequence ID" value="NZ_CP115969.1"/>
</dbReference>
<dbReference type="Pfam" id="PF12156">
    <property type="entry name" value="ATPase-cat_bd"/>
    <property type="match status" value="1"/>
</dbReference>
<dbReference type="Gene3D" id="2.70.150.10">
    <property type="entry name" value="Calcium-transporting ATPase, cytoplasmic transduction domain A"/>
    <property type="match status" value="1"/>
</dbReference>
<dbReference type="InterPro" id="IPR008250">
    <property type="entry name" value="ATPase_P-typ_transduc_dom_A_sf"/>
</dbReference>
<dbReference type="Pfam" id="PF00702">
    <property type="entry name" value="Hydrolase"/>
    <property type="match status" value="1"/>
</dbReference>
<dbReference type="EMBL" id="JAGIBU010000003">
    <property type="protein sequence ID" value="MBS7824574.1"/>
    <property type="molecule type" value="Genomic_DNA"/>
</dbReference>
<feature type="transmembrane region" description="Helical" evidence="15">
    <location>
        <begin position="429"/>
        <end position="452"/>
    </location>
</feature>
<dbReference type="InterPro" id="IPR021993">
    <property type="entry name" value="ATPase-cat-bd"/>
</dbReference>
<keyword evidence="7 15" id="KW-0479">Metal-binding</keyword>
<dbReference type="CDD" id="cd00371">
    <property type="entry name" value="HMA"/>
    <property type="match status" value="1"/>
</dbReference>
<reference evidence="17" key="1">
    <citation type="submission" date="2021-03" db="EMBL/GenBank/DDBJ databases">
        <title>Identification and antibiotic profiling of Wohlfahrtiimonas chitiniclastica, an underestimated human pathogen.</title>
        <authorList>
            <person name="Kopf A."/>
            <person name="Bunk B."/>
            <person name="Coldewey S."/>
            <person name="Gunzer F."/>
            <person name="Riedel T."/>
            <person name="Schroettner P."/>
        </authorList>
    </citation>
    <scope>NUCLEOTIDE SEQUENCE</scope>
    <source>
        <strain evidence="17">DSM 100917</strain>
    </source>
</reference>
<evidence type="ECO:0000256" key="14">
    <source>
        <dbReference type="ARBA" id="ARBA00023136"/>
    </source>
</evidence>
<evidence type="ECO:0000256" key="13">
    <source>
        <dbReference type="ARBA" id="ARBA00023065"/>
    </source>
</evidence>
<feature type="domain" description="HMA" evidence="16">
    <location>
        <begin position="99"/>
        <end position="165"/>
    </location>
</feature>
<dbReference type="Pfam" id="PF00122">
    <property type="entry name" value="E1-E2_ATPase"/>
    <property type="match status" value="1"/>
</dbReference>
<evidence type="ECO:0000259" key="16">
    <source>
        <dbReference type="PROSITE" id="PS50846"/>
    </source>
</evidence>
<keyword evidence="13" id="KW-0406">Ion transport</keyword>
<evidence type="ECO:0000313" key="17">
    <source>
        <dbReference type="EMBL" id="MBS7824574.1"/>
    </source>
</evidence>
<name>A0AB35BXV2_9GAMM</name>
<keyword evidence="11" id="KW-1278">Translocase</keyword>
<dbReference type="SUPFAM" id="SSF56784">
    <property type="entry name" value="HAD-like"/>
    <property type="match status" value="1"/>
</dbReference>
<dbReference type="InterPro" id="IPR023214">
    <property type="entry name" value="HAD_sf"/>
</dbReference>
<dbReference type="Proteomes" id="UP000680020">
    <property type="component" value="Unassembled WGS sequence"/>
</dbReference>
<evidence type="ECO:0000256" key="6">
    <source>
        <dbReference type="ARBA" id="ARBA00022692"/>
    </source>
</evidence>
<dbReference type="GO" id="GO:0005524">
    <property type="term" value="F:ATP binding"/>
    <property type="evidence" value="ECO:0007669"/>
    <property type="project" value="UniProtKB-UniRule"/>
</dbReference>
<keyword evidence="6 15" id="KW-0812">Transmembrane</keyword>
<keyword evidence="4 15" id="KW-1003">Cell membrane</keyword>
<dbReference type="SUPFAM" id="SSF81665">
    <property type="entry name" value="Calcium ATPase, transmembrane domain M"/>
    <property type="match status" value="1"/>
</dbReference>
<dbReference type="GO" id="GO:0055070">
    <property type="term" value="P:copper ion homeostasis"/>
    <property type="evidence" value="ECO:0007669"/>
    <property type="project" value="TreeGrafter"/>
</dbReference>
<dbReference type="GO" id="GO:0060003">
    <property type="term" value="P:copper ion export"/>
    <property type="evidence" value="ECO:0007669"/>
    <property type="project" value="UniProtKB-ARBA"/>
</dbReference>
<keyword evidence="5" id="KW-0597">Phosphoprotein</keyword>
<dbReference type="CDD" id="cd02079">
    <property type="entry name" value="P-type_ATPase_HM"/>
    <property type="match status" value="1"/>
</dbReference>
<proteinExistence type="inferred from homology"/>
<keyword evidence="3" id="KW-0813">Transport</keyword>
<keyword evidence="8 15" id="KW-0547">Nucleotide-binding</keyword>
<dbReference type="InterPro" id="IPR023298">
    <property type="entry name" value="ATPase_P-typ_TM_dom_sf"/>
</dbReference>
<evidence type="ECO:0000256" key="8">
    <source>
        <dbReference type="ARBA" id="ARBA00022741"/>
    </source>
</evidence>
<evidence type="ECO:0000256" key="2">
    <source>
        <dbReference type="ARBA" id="ARBA00006024"/>
    </source>
</evidence>
<dbReference type="PRINTS" id="PR00119">
    <property type="entry name" value="CATATPASE"/>
</dbReference>
<dbReference type="InterPro" id="IPR027256">
    <property type="entry name" value="P-typ_ATPase_IB"/>
</dbReference>
<dbReference type="InterPro" id="IPR036412">
    <property type="entry name" value="HAD-like_sf"/>
</dbReference>
<evidence type="ECO:0000256" key="10">
    <source>
        <dbReference type="ARBA" id="ARBA00022842"/>
    </source>
</evidence>
<evidence type="ECO:0000313" key="18">
    <source>
        <dbReference type="Proteomes" id="UP000680020"/>
    </source>
</evidence>
<feature type="transmembrane region" description="Helical" evidence="15">
    <location>
        <begin position="219"/>
        <end position="240"/>
    </location>
</feature>
<dbReference type="GO" id="GO:0016887">
    <property type="term" value="F:ATP hydrolysis activity"/>
    <property type="evidence" value="ECO:0007669"/>
    <property type="project" value="InterPro"/>
</dbReference>
<dbReference type="Gene3D" id="3.40.1110.10">
    <property type="entry name" value="Calcium-transporting ATPase, cytoplasmic domain N"/>
    <property type="match status" value="1"/>
</dbReference>
<dbReference type="GO" id="GO:0005886">
    <property type="term" value="C:plasma membrane"/>
    <property type="evidence" value="ECO:0007669"/>
    <property type="project" value="UniProtKB-SubCell"/>
</dbReference>
<dbReference type="GO" id="GO:0043682">
    <property type="term" value="F:P-type divalent copper transporter activity"/>
    <property type="evidence" value="ECO:0007669"/>
    <property type="project" value="TreeGrafter"/>
</dbReference>
<dbReference type="SUPFAM" id="SSF81653">
    <property type="entry name" value="Calcium ATPase, transduction domain A"/>
    <property type="match status" value="1"/>
</dbReference>
<feature type="transmembrane region" description="Helical" evidence="15">
    <location>
        <begin position="464"/>
        <end position="484"/>
    </location>
</feature>
<evidence type="ECO:0000256" key="9">
    <source>
        <dbReference type="ARBA" id="ARBA00022840"/>
    </source>
</evidence>
<dbReference type="GO" id="GO:0005507">
    <property type="term" value="F:copper ion binding"/>
    <property type="evidence" value="ECO:0007669"/>
    <property type="project" value="TreeGrafter"/>
</dbReference>
<feature type="transmembrane region" description="Helical" evidence="15">
    <location>
        <begin position="252"/>
        <end position="274"/>
    </location>
</feature>
<evidence type="ECO:0000256" key="5">
    <source>
        <dbReference type="ARBA" id="ARBA00022553"/>
    </source>
</evidence>
<dbReference type="InterPro" id="IPR023299">
    <property type="entry name" value="ATPase_P-typ_cyto_dom_N"/>
</dbReference>
<accession>A0AB35BXV2</accession>
<comment type="caution">
    <text evidence="17">The sequence shown here is derived from an EMBL/GenBank/DDBJ whole genome shotgun (WGS) entry which is preliminary data.</text>
</comment>
<dbReference type="InterPro" id="IPR001757">
    <property type="entry name" value="P_typ_ATPase"/>
</dbReference>
<dbReference type="InterPro" id="IPR059000">
    <property type="entry name" value="ATPase_P-type_domA"/>
</dbReference>
<organism evidence="17 18">
    <name type="scientific">Wohlfahrtiimonas chitiniclastica</name>
    <dbReference type="NCBI Taxonomy" id="400946"/>
    <lineage>
        <taxon>Bacteria</taxon>
        <taxon>Pseudomonadati</taxon>
        <taxon>Pseudomonadota</taxon>
        <taxon>Gammaproteobacteria</taxon>
        <taxon>Cardiobacteriales</taxon>
        <taxon>Ignatzschineriaceae</taxon>
        <taxon>Wohlfahrtiimonas</taxon>
    </lineage>
</organism>
<evidence type="ECO:0000256" key="12">
    <source>
        <dbReference type="ARBA" id="ARBA00022989"/>
    </source>
</evidence>
<dbReference type="Gene3D" id="3.40.50.1000">
    <property type="entry name" value="HAD superfamily/HAD-like"/>
    <property type="match status" value="1"/>
</dbReference>
<dbReference type="FunFam" id="2.70.150.10:FF:000020">
    <property type="entry name" value="Copper-exporting P-type ATPase A"/>
    <property type="match status" value="1"/>
</dbReference>